<feature type="signal peptide" evidence="4">
    <location>
        <begin position="1"/>
        <end position="24"/>
    </location>
</feature>
<evidence type="ECO:0000256" key="4">
    <source>
        <dbReference type="SAM" id="SignalP"/>
    </source>
</evidence>
<proteinExistence type="predicted"/>
<evidence type="ECO:0000256" key="1">
    <source>
        <dbReference type="PROSITE-ProRule" id="PRU00206"/>
    </source>
</evidence>
<evidence type="ECO:0000256" key="3">
    <source>
        <dbReference type="SAM" id="Phobius"/>
    </source>
</evidence>
<feature type="compositionally biased region" description="Basic residues" evidence="2">
    <location>
        <begin position="214"/>
        <end position="226"/>
    </location>
</feature>
<evidence type="ECO:0000259" key="5">
    <source>
        <dbReference type="PROSITE" id="PS50050"/>
    </source>
</evidence>
<dbReference type="EMBL" id="JAIZAY010000021">
    <property type="protein sequence ID" value="KAJ8022160.1"/>
    <property type="molecule type" value="Genomic_DNA"/>
</dbReference>
<dbReference type="OrthoDB" id="8848202at2759"/>
<keyword evidence="4" id="KW-0732">Signal</keyword>
<feature type="region of interest" description="Disordered" evidence="2">
    <location>
        <begin position="202"/>
        <end position="233"/>
    </location>
</feature>
<keyword evidence="3" id="KW-1133">Transmembrane helix</keyword>
<feature type="chain" id="PRO_5040496420" description="TNFR-Cys domain-containing protein" evidence="4">
    <location>
        <begin position="25"/>
        <end position="233"/>
    </location>
</feature>
<keyword evidence="1" id="KW-1015">Disulfide bond</keyword>
<dbReference type="PROSITE" id="PS50050">
    <property type="entry name" value="TNFR_NGFR_2"/>
    <property type="match status" value="1"/>
</dbReference>
<comment type="caution">
    <text evidence="6">The sequence shown here is derived from an EMBL/GenBank/DDBJ whole genome shotgun (WGS) entry which is preliminary data.</text>
</comment>
<accession>A0A9Q1BD15</accession>
<dbReference type="AlphaFoldDB" id="A0A9Q1BD15"/>
<sequence>MMMSIYSIIKLLPVAFALFELCHTQKIPQEYRTKCTVAENEWCFTDAIKSCPPGYHQNHQYTDCSQRRACCPCPQGTFQPQRNICYSCIECKNCSKTNQEVSIRCNTTHDTECGDTLTTIIPEAFTSEELPGEETVLPDTSPTSEEDPTTQAPKYPEKAAVVCAPTFAFILSHLFCVLIGIILSNIGCIIQKIKLYIGRITSHQDSSSSEEPRPKKKKGNKHRNGKQQKQTFL</sequence>
<feature type="repeat" description="TNFR-Cys" evidence="1">
    <location>
        <begin position="72"/>
        <end position="113"/>
    </location>
</feature>
<organism evidence="6 7">
    <name type="scientific">Holothuria leucospilota</name>
    <name type="common">Black long sea cucumber</name>
    <name type="synonym">Mertensiothuria leucospilota</name>
    <dbReference type="NCBI Taxonomy" id="206669"/>
    <lineage>
        <taxon>Eukaryota</taxon>
        <taxon>Metazoa</taxon>
        <taxon>Echinodermata</taxon>
        <taxon>Eleutherozoa</taxon>
        <taxon>Echinozoa</taxon>
        <taxon>Holothuroidea</taxon>
        <taxon>Aspidochirotacea</taxon>
        <taxon>Aspidochirotida</taxon>
        <taxon>Holothuriidae</taxon>
        <taxon>Holothuria</taxon>
    </lineage>
</organism>
<keyword evidence="3" id="KW-0812">Transmembrane</keyword>
<feature type="disulfide bond" evidence="1">
    <location>
        <begin position="73"/>
        <end position="88"/>
    </location>
</feature>
<dbReference type="InterPro" id="IPR001368">
    <property type="entry name" value="TNFR/NGFR_Cys_rich_reg"/>
</dbReference>
<protein>
    <recommendedName>
        <fullName evidence="5">TNFR-Cys domain-containing protein</fullName>
    </recommendedName>
</protein>
<dbReference type="CDD" id="cd00185">
    <property type="entry name" value="TNFRSF"/>
    <property type="match status" value="1"/>
</dbReference>
<comment type="caution">
    <text evidence="1">Lacks conserved residue(s) required for the propagation of feature annotation.</text>
</comment>
<reference evidence="6" key="1">
    <citation type="submission" date="2021-10" db="EMBL/GenBank/DDBJ databases">
        <title>Tropical sea cucumber genome reveals ecological adaptation and Cuvierian tubules defense mechanism.</title>
        <authorList>
            <person name="Chen T."/>
        </authorList>
    </citation>
    <scope>NUCLEOTIDE SEQUENCE</scope>
    <source>
        <strain evidence="6">Nanhai2018</strain>
        <tissue evidence="6">Muscle</tissue>
    </source>
</reference>
<gene>
    <name evidence="6" type="ORF">HOLleu_39572</name>
</gene>
<name>A0A9Q1BD15_HOLLE</name>
<feature type="region of interest" description="Disordered" evidence="2">
    <location>
        <begin position="128"/>
        <end position="153"/>
    </location>
</feature>
<dbReference type="Proteomes" id="UP001152320">
    <property type="component" value="Chromosome 21"/>
</dbReference>
<evidence type="ECO:0000313" key="6">
    <source>
        <dbReference type="EMBL" id="KAJ8022160.1"/>
    </source>
</evidence>
<keyword evidence="3" id="KW-0472">Membrane</keyword>
<evidence type="ECO:0000256" key="2">
    <source>
        <dbReference type="SAM" id="MobiDB-lite"/>
    </source>
</evidence>
<keyword evidence="7" id="KW-1185">Reference proteome</keyword>
<dbReference type="Gene3D" id="2.10.50.10">
    <property type="entry name" value="Tumor Necrosis Factor Receptor, subunit A, domain 2"/>
    <property type="match status" value="1"/>
</dbReference>
<feature type="transmembrane region" description="Helical" evidence="3">
    <location>
        <begin position="167"/>
        <end position="190"/>
    </location>
</feature>
<evidence type="ECO:0000313" key="7">
    <source>
        <dbReference type="Proteomes" id="UP001152320"/>
    </source>
</evidence>
<feature type="domain" description="TNFR-Cys" evidence="5">
    <location>
        <begin position="72"/>
        <end position="113"/>
    </location>
</feature>